<sequence length="196" mass="22846">MLFYATRLQTFFPSQKLSFKLCSLSHARLHFITTELIKPLDRSLWYSTKTSIKSPLKAKSKYKSFQLKKLLPKDFKPFPIPKNKKIRWTQDEDQRLMLLYATRKQKLSGFKEASQTLLDHFSAQFPNRTTAAVTSRLYYLRHRFSTISTKLNESEVKFVYDQIDLQKLEHQAHADAVARDQTGRLLQDVLAGVGQS</sequence>
<evidence type="ECO:0000313" key="1">
    <source>
        <dbReference type="EMBL" id="OAJ41798.1"/>
    </source>
</evidence>
<evidence type="ECO:0000313" key="2">
    <source>
        <dbReference type="Proteomes" id="UP000077115"/>
    </source>
</evidence>
<dbReference type="AlphaFoldDB" id="A0A177WNW0"/>
<reference evidence="1 2" key="1">
    <citation type="submission" date="2006-10" db="EMBL/GenBank/DDBJ databases">
        <title>The Genome Sequence of Batrachochytrium dendrobatidis JEL423.</title>
        <authorList>
            <consortium name="The Broad Institute Genome Sequencing Platform"/>
            <person name="Birren B."/>
            <person name="Lander E."/>
            <person name="Galagan J."/>
            <person name="Cuomo C."/>
            <person name="Devon K."/>
            <person name="Jaffe D."/>
            <person name="Butler J."/>
            <person name="Alvarez P."/>
            <person name="Gnerre S."/>
            <person name="Grabherr M."/>
            <person name="Kleber M."/>
            <person name="Mauceli E."/>
            <person name="Brockman W."/>
            <person name="Young S."/>
            <person name="LaButti K."/>
            <person name="Sykes S."/>
            <person name="DeCaprio D."/>
            <person name="Crawford M."/>
            <person name="Koehrsen M."/>
            <person name="Engels R."/>
            <person name="Montgomery P."/>
            <person name="Pearson M."/>
            <person name="Howarth C."/>
            <person name="Larson L."/>
            <person name="White J."/>
            <person name="O'Leary S."/>
            <person name="Kodira C."/>
            <person name="Zeng Q."/>
            <person name="Yandava C."/>
            <person name="Alvarado L."/>
            <person name="Longcore J."/>
            <person name="James T."/>
        </authorList>
    </citation>
    <scope>NUCLEOTIDE SEQUENCE [LARGE SCALE GENOMIC DNA]</scope>
    <source>
        <strain evidence="1 2">JEL423</strain>
    </source>
</reference>
<gene>
    <name evidence="1" type="ORF">BDEG_25341</name>
</gene>
<dbReference type="VEuPathDB" id="FungiDB:BDEG_25341"/>
<reference evidence="1 2" key="2">
    <citation type="submission" date="2016-05" db="EMBL/GenBank/DDBJ databases">
        <title>Lineage-specific infection strategies underlie the spectrum of fungal disease in amphibians.</title>
        <authorList>
            <person name="Cuomo C.A."/>
            <person name="Farrer R.A."/>
            <person name="James T."/>
            <person name="Longcore J."/>
            <person name="Birren B."/>
        </authorList>
    </citation>
    <scope>NUCLEOTIDE SEQUENCE [LARGE SCALE GENOMIC DNA]</scope>
    <source>
        <strain evidence="1 2">JEL423</strain>
    </source>
</reference>
<protein>
    <recommendedName>
        <fullName evidence="3">Myb-like domain-containing protein</fullName>
    </recommendedName>
</protein>
<proteinExistence type="predicted"/>
<accession>A0A177WNW0</accession>
<dbReference type="Proteomes" id="UP000077115">
    <property type="component" value="Unassembled WGS sequence"/>
</dbReference>
<organism evidence="1 2">
    <name type="scientific">Batrachochytrium dendrobatidis (strain JEL423)</name>
    <dbReference type="NCBI Taxonomy" id="403673"/>
    <lineage>
        <taxon>Eukaryota</taxon>
        <taxon>Fungi</taxon>
        <taxon>Fungi incertae sedis</taxon>
        <taxon>Chytridiomycota</taxon>
        <taxon>Chytridiomycota incertae sedis</taxon>
        <taxon>Chytridiomycetes</taxon>
        <taxon>Rhizophydiales</taxon>
        <taxon>Rhizophydiales incertae sedis</taxon>
        <taxon>Batrachochytrium</taxon>
    </lineage>
</organism>
<name>A0A177WNW0_BATDL</name>
<dbReference type="EMBL" id="DS022306">
    <property type="protein sequence ID" value="OAJ41798.1"/>
    <property type="molecule type" value="Genomic_DNA"/>
</dbReference>
<evidence type="ECO:0008006" key="3">
    <source>
        <dbReference type="Google" id="ProtNLM"/>
    </source>
</evidence>